<accession>A0A512DJB6</accession>
<sequence>MMTSEPDFDYLPFTGGPYRMTMGLMALKPADWIEIDSRFATEIALRKSLLDERRCDVLAALPGSEAACREVLDQLAGFLPERFPDRFERAGAELVNRDSGERWTVEGDVRNPLDIAGRLVQEDLCILQDVEDELRLTAAVLCFPNRWRLSDKLGQPMLAIHAPVPSYAERLGKPVDRFIGMLAPERPVWRLNWSLTDDPALFQPVGHGRRDTDPDITPENAGARITLRIERQTLRRLPRTGAVLFTIRTHQRPLEALANRPQELGRLAEAVRGLPEDTARYKSIAPFRDALLEYLDSASPSAIS</sequence>
<gene>
    <name evidence="1" type="ORF">SAE02_07140</name>
</gene>
<keyword evidence="2" id="KW-1185">Reference proteome</keyword>
<dbReference type="AlphaFoldDB" id="A0A512DJB6"/>
<evidence type="ECO:0008006" key="3">
    <source>
        <dbReference type="Google" id="ProtNLM"/>
    </source>
</evidence>
<proteinExistence type="predicted"/>
<evidence type="ECO:0000313" key="2">
    <source>
        <dbReference type="Proteomes" id="UP000321523"/>
    </source>
</evidence>
<evidence type="ECO:0000313" key="1">
    <source>
        <dbReference type="EMBL" id="GEO36566.1"/>
    </source>
</evidence>
<reference evidence="1 2" key="1">
    <citation type="submission" date="2019-07" db="EMBL/GenBank/DDBJ databases">
        <title>Whole genome shotgun sequence of Skermanella aerolata NBRC 106429.</title>
        <authorList>
            <person name="Hosoyama A."/>
            <person name="Uohara A."/>
            <person name="Ohji S."/>
            <person name="Ichikawa N."/>
        </authorList>
    </citation>
    <scope>NUCLEOTIDE SEQUENCE [LARGE SCALE GENOMIC DNA]</scope>
    <source>
        <strain evidence="1 2">NBRC 106429</strain>
    </source>
</reference>
<protein>
    <recommendedName>
        <fullName evidence="3">DUF3445 domain-containing protein</fullName>
    </recommendedName>
</protein>
<organism evidence="1 2">
    <name type="scientific">Skermanella aerolata</name>
    <dbReference type="NCBI Taxonomy" id="393310"/>
    <lineage>
        <taxon>Bacteria</taxon>
        <taxon>Pseudomonadati</taxon>
        <taxon>Pseudomonadota</taxon>
        <taxon>Alphaproteobacteria</taxon>
        <taxon>Rhodospirillales</taxon>
        <taxon>Azospirillaceae</taxon>
        <taxon>Skermanella</taxon>
    </lineage>
</organism>
<name>A0A512DJB6_9PROT</name>
<dbReference type="EMBL" id="BJYZ01000002">
    <property type="protein sequence ID" value="GEO36566.1"/>
    <property type="molecule type" value="Genomic_DNA"/>
</dbReference>
<comment type="caution">
    <text evidence="1">The sequence shown here is derived from an EMBL/GenBank/DDBJ whole genome shotgun (WGS) entry which is preliminary data.</text>
</comment>
<dbReference type="Pfam" id="PF11927">
    <property type="entry name" value="HODM_asu-like"/>
    <property type="match status" value="1"/>
</dbReference>
<dbReference type="Proteomes" id="UP000321523">
    <property type="component" value="Unassembled WGS sequence"/>
</dbReference>
<dbReference type="InterPro" id="IPR021848">
    <property type="entry name" value="HODM_asu-like"/>
</dbReference>